<feature type="compositionally biased region" description="Pro residues" evidence="1">
    <location>
        <begin position="210"/>
        <end position="223"/>
    </location>
</feature>
<proteinExistence type="predicted"/>
<evidence type="ECO:0000313" key="3">
    <source>
        <dbReference type="Proteomes" id="UP000807025"/>
    </source>
</evidence>
<keyword evidence="3" id="KW-1185">Reference proteome</keyword>
<dbReference type="AlphaFoldDB" id="A0A9P6A2F4"/>
<gene>
    <name evidence="2" type="ORF">BDN71DRAFT_1446068</name>
</gene>
<evidence type="ECO:0000313" key="2">
    <source>
        <dbReference type="EMBL" id="KAF9496574.1"/>
    </source>
</evidence>
<comment type="caution">
    <text evidence="2">The sequence shown here is derived from an EMBL/GenBank/DDBJ whole genome shotgun (WGS) entry which is preliminary data.</text>
</comment>
<accession>A0A9P6A2F4</accession>
<reference evidence="2" key="1">
    <citation type="submission" date="2020-11" db="EMBL/GenBank/DDBJ databases">
        <authorList>
            <consortium name="DOE Joint Genome Institute"/>
            <person name="Ahrendt S."/>
            <person name="Riley R."/>
            <person name="Andreopoulos W."/>
            <person name="Labutti K."/>
            <person name="Pangilinan J."/>
            <person name="Ruiz-Duenas F.J."/>
            <person name="Barrasa J.M."/>
            <person name="Sanchez-Garcia M."/>
            <person name="Camarero S."/>
            <person name="Miyauchi S."/>
            <person name="Serrano A."/>
            <person name="Linde D."/>
            <person name="Babiker R."/>
            <person name="Drula E."/>
            <person name="Ayuso-Fernandez I."/>
            <person name="Pacheco R."/>
            <person name="Padilla G."/>
            <person name="Ferreira P."/>
            <person name="Barriuso J."/>
            <person name="Kellner H."/>
            <person name="Castanera R."/>
            <person name="Alfaro M."/>
            <person name="Ramirez L."/>
            <person name="Pisabarro A.G."/>
            <person name="Kuo A."/>
            <person name="Tritt A."/>
            <person name="Lipzen A."/>
            <person name="He G."/>
            <person name="Yan M."/>
            <person name="Ng V."/>
            <person name="Cullen D."/>
            <person name="Martin F."/>
            <person name="Rosso M.-N."/>
            <person name="Henrissat B."/>
            <person name="Hibbett D."/>
            <person name="Martinez A.T."/>
            <person name="Grigoriev I.V."/>
        </authorList>
    </citation>
    <scope>NUCLEOTIDE SEQUENCE</scope>
    <source>
        <strain evidence="2">ATCC 90797</strain>
    </source>
</reference>
<sequence>MFLGAPPLIPHSASKEMFISQNLELRSITETLINEIQTQRLRLHFAKVKNDKLRQAAFGRAAKPKQTLDTSGARELTAEEHLNALQQHEQQPMLREQEKVDQQQERERQRDEQAAKKEQERSQKAMDKVLGLAMTGFRAAENRLGQKQPRRRRQVANAESMGEDFGDVSSSDEGSAQETGPAPAPIMPSTHAEAEPQPRPRPRPRCLARPPEPSLHLAPPPPHSKNIPSINAALARSRAARTCLPTIPGAVPHNDSVPSTSQPVEPQSSHRTVPTGAMGPSDAQNLIPDTSAAPPAANQRVTRSRAAAAGARA</sequence>
<name>A0A9P6A2F4_PLEER</name>
<protein>
    <submittedName>
        <fullName evidence="2">Uncharacterized protein</fullName>
    </submittedName>
</protein>
<evidence type="ECO:0000256" key="1">
    <source>
        <dbReference type="SAM" id="MobiDB-lite"/>
    </source>
</evidence>
<feature type="compositionally biased region" description="Basic and acidic residues" evidence="1">
    <location>
        <begin position="95"/>
        <end position="124"/>
    </location>
</feature>
<dbReference type="EMBL" id="MU154551">
    <property type="protein sequence ID" value="KAF9496574.1"/>
    <property type="molecule type" value="Genomic_DNA"/>
</dbReference>
<organism evidence="2 3">
    <name type="scientific">Pleurotus eryngii</name>
    <name type="common">Boletus of the steppes</name>
    <dbReference type="NCBI Taxonomy" id="5323"/>
    <lineage>
        <taxon>Eukaryota</taxon>
        <taxon>Fungi</taxon>
        <taxon>Dikarya</taxon>
        <taxon>Basidiomycota</taxon>
        <taxon>Agaricomycotina</taxon>
        <taxon>Agaricomycetes</taxon>
        <taxon>Agaricomycetidae</taxon>
        <taxon>Agaricales</taxon>
        <taxon>Pleurotineae</taxon>
        <taxon>Pleurotaceae</taxon>
        <taxon>Pleurotus</taxon>
    </lineage>
</organism>
<feature type="region of interest" description="Disordered" evidence="1">
    <location>
        <begin position="140"/>
        <end position="231"/>
    </location>
</feature>
<feature type="region of interest" description="Disordered" evidence="1">
    <location>
        <begin position="87"/>
        <end position="124"/>
    </location>
</feature>
<feature type="compositionally biased region" description="Low complexity" evidence="1">
    <location>
        <begin position="304"/>
        <end position="313"/>
    </location>
</feature>
<feature type="region of interest" description="Disordered" evidence="1">
    <location>
        <begin position="244"/>
        <end position="313"/>
    </location>
</feature>
<dbReference type="Proteomes" id="UP000807025">
    <property type="component" value="Unassembled WGS sequence"/>
</dbReference>
<feature type="compositionally biased region" description="Polar residues" evidence="1">
    <location>
        <begin position="256"/>
        <end position="272"/>
    </location>
</feature>
<feature type="compositionally biased region" description="Polar residues" evidence="1">
    <location>
        <begin position="168"/>
        <end position="178"/>
    </location>
</feature>